<reference evidence="2 3" key="3">
    <citation type="journal article" date="2016" name="Sci. Rep.">
        <title>Genome-wide diversity and gene expression profiling of Babesia microti isolates identify polymorphic genes that mediate host-pathogen interactions.</title>
        <authorList>
            <person name="Silva J.C."/>
            <person name="Cornillot E."/>
            <person name="McCracken C."/>
            <person name="Usmani-Brown S."/>
            <person name="Dwivedi A."/>
            <person name="Ifeonu O.O."/>
            <person name="Crabtree J."/>
            <person name="Gotia H.T."/>
            <person name="Virji A.Z."/>
            <person name="Reynes C."/>
            <person name="Colinge J."/>
            <person name="Kumar V."/>
            <person name="Lawres L."/>
            <person name="Pazzi J.E."/>
            <person name="Pablo J.V."/>
            <person name="Hung C."/>
            <person name="Brancato J."/>
            <person name="Kumari P."/>
            <person name="Orvis J."/>
            <person name="Tretina K."/>
            <person name="Chibucos M."/>
            <person name="Ott S."/>
            <person name="Sadzewicz L."/>
            <person name="Sengamalay N."/>
            <person name="Shetty A.C."/>
            <person name="Su Q."/>
            <person name="Tallon L."/>
            <person name="Fraser C.M."/>
            <person name="Frutos R."/>
            <person name="Molina D.M."/>
            <person name="Krause P.J."/>
            <person name="Ben Mamoun C."/>
        </authorList>
    </citation>
    <scope>NUCLEOTIDE SEQUENCE [LARGE SCALE GENOMIC DNA]</scope>
    <source>
        <strain evidence="2 3">RI</strain>
    </source>
</reference>
<dbReference type="EMBL" id="FO082871">
    <property type="protein sequence ID" value="SIO73414.1"/>
    <property type="molecule type" value="Genomic_DNA"/>
</dbReference>
<proteinExistence type="predicted"/>
<dbReference type="OrthoDB" id="413408at2759"/>
<dbReference type="Proteomes" id="UP000002899">
    <property type="component" value="Chromosome I"/>
</dbReference>
<dbReference type="VEuPathDB" id="PiroplasmaDB:BMR1_01G02765"/>
<dbReference type="AlphaFoldDB" id="A0A1N6LX19"/>
<dbReference type="SMART" id="SM00952">
    <property type="entry name" value="RAP"/>
    <property type="match status" value="1"/>
</dbReference>
<feature type="domain" description="RAP" evidence="1">
    <location>
        <begin position="463"/>
        <end position="521"/>
    </location>
</feature>
<reference evidence="2 3" key="2">
    <citation type="journal article" date="2013" name="PLoS ONE">
        <title>Whole genome mapping and re-organization of the nuclear and mitochondrial genomes of Babesia microti isolates.</title>
        <authorList>
            <person name="Cornillot E."/>
            <person name="Dassouli A."/>
            <person name="Garg A."/>
            <person name="Pachikara N."/>
            <person name="Randazzo S."/>
            <person name="Depoix D."/>
            <person name="Carcy B."/>
            <person name="Delbecq S."/>
            <person name="Frutos R."/>
            <person name="Silva J.C."/>
            <person name="Sutton R."/>
            <person name="Krause P.J."/>
            <person name="Mamoun C.B."/>
        </authorList>
    </citation>
    <scope>NUCLEOTIDE SEQUENCE [LARGE SCALE GENOMIC DNA]</scope>
    <source>
        <strain evidence="2 3">RI</strain>
    </source>
</reference>
<dbReference type="Pfam" id="PF08373">
    <property type="entry name" value="RAP"/>
    <property type="match status" value="1"/>
</dbReference>
<dbReference type="RefSeq" id="XP_021337514.1">
    <property type="nucleotide sequence ID" value="XM_021482925.1"/>
</dbReference>
<evidence type="ECO:0000313" key="3">
    <source>
        <dbReference type="Proteomes" id="UP000002899"/>
    </source>
</evidence>
<evidence type="ECO:0000313" key="2">
    <source>
        <dbReference type="EMBL" id="SIO73414.1"/>
    </source>
</evidence>
<protein>
    <submittedName>
        <fullName evidence="2">RAP protein, putative</fullName>
    </submittedName>
</protein>
<keyword evidence="3" id="KW-1185">Reference proteome</keyword>
<accession>A0A1N6LX19</accession>
<dbReference type="InterPro" id="IPR013584">
    <property type="entry name" value="RAP"/>
</dbReference>
<name>A0A1N6LX19_BABMR</name>
<reference evidence="2 3" key="1">
    <citation type="journal article" date="2012" name="Nucleic Acids Res.">
        <title>Sequencing of the smallest Apicomplexan genome from the human pathogen Babesia microti.</title>
        <authorList>
            <person name="Cornillot E."/>
            <person name="Hadj-Kaddour K."/>
            <person name="Dassouli A."/>
            <person name="Noel B."/>
            <person name="Ranwez V."/>
            <person name="Vacherie B."/>
            <person name="Augagneur Y."/>
            <person name="Bres V."/>
            <person name="Duclos A."/>
            <person name="Randazzo S."/>
            <person name="Carcy B."/>
            <person name="Debierre-Grockiego F."/>
            <person name="Delbecq S."/>
            <person name="Moubri-Menage K."/>
            <person name="Shams-Eldin H."/>
            <person name="Usmani-Brown S."/>
            <person name="Bringaud F."/>
            <person name="Wincker P."/>
            <person name="Vivares C.P."/>
            <person name="Schwarz R.T."/>
            <person name="Schetters T.P."/>
            <person name="Krause P.J."/>
            <person name="Gorenflot A."/>
            <person name="Berry V."/>
            <person name="Barbe V."/>
            <person name="Ben Mamoun C."/>
        </authorList>
    </citation>
    <scope>NUCLEOTIDE SEQUENCE [LARGE SCALE GENOMIC DNA]</scope>
    <source>
        <strain evidence="2 3">RI</strain>
    </source>
</reference>
<evidence type="ECO:0000259" key="1">
    <source>
        <dbReference type="PROSITE" id="PS51286"/>
    </source>
</evidence>
<gene>
    <name evidence="2" type="ORF">BMR1_01G02765</name>
</gene>
<dbReference type="KEGG" id="bmic:BMR1_01G02765"/>
<dbReference type="PROSITE" id="PS51286">
    <property type="entry name" value="RAP"/>
    <property type="match status" value="1"/>
</dbReference>
<organism evidence="2 3">
    <name type="scientific">Babesia microti (strain RI)</name>
    <dbReference type="NCBI Taxonomy" id="1133968"/>
    <lineage>
        <taxon>Eukaryota</taxon>
        <taxon>Sar</taxon>
        <taxon>Alveolata</taxon>
        <taxon>Apicomplexa</taxon>
        <taxon>Aconoidasida</taxon>
        <taxon>Piroplasmida</taxon>
        <taxon>Babesiidae</taxon>
        <taxon>Babesia</taxon>
    </lineage>
</organism>
<sequence length="530" mass="61329">MYKLSNVLKFPNVWNHIDKLHTLTPLNISECEKLCDTISSKLYQVIGDPSKLVAACLKLSSTSNVKKNLYLQLKRGLITSLKELEVVDSIIALEALGNFYCKGFNVQNLPNLLYKNLLVSKKIRQLNICYVPKLLESLRRFNIENTQLIAEIEKIIKCNSQKLNLDHNLSVQLLKNLCIVAPAYKLLLNNISNIIFTRHANVLRINDIIECYHCLSKADYYPSFSDKIDQLFISRFCELTDDNLLQLLHCYSLHYARTTTILKKIVARLHHIITSIPTDSAIDIIYNLYKLRIYDQSIVNSVNVKILSAEFDKLDAKHLINYITAITYFKVNNLEIYNKVLPQITRHLTHLKKDGITQLKIVELAIRFGHVPNIYNRLSESSMHLFHLVGDCVDIVERFDTSNFQKQVGEAALFIYYKLNTEVKIGPFMVDYATPMSVNDMYNINNYRTNDKDINPEINTNGVIIEVDGPRHFYKNSHTYTCHSIVKDEILKLMGYRVVHVKYFEWDKLPNLVDKQNYLLQLITETISQS</sequence>
<dbReference type="GeneID" id="24423624"/>